<accession>A0A927F7M4</accession>
<dbReference type="AlphaFoldDB" id="A0A927F7M4"/>
<proteinExistence type="predicted"/>
<evidence type="ECO:0000259" key="2">
    <source>
        <dbReference type="Pfam" id="PF13709"/>
    </source>
</evidence>
<name>A0A927F7M4_9BACT</name>
<feature type="signal peptide" evidence="1">
    <location>
        <begin position="1"/>
        <end position="26"/>
    </location>
</feature>
<keyword evidence="4" id="KW-1185">Reference proteome</keyword>
<dbReference type="EMBL" id="JACYFG010000007">
    <property type="protein sequence ID" value="MBD5779440.1"/>
    <property type="molecule type" value="Genomic_DNA"/>
</dbReference>
<reference evidence="3" key="1">
    <citation type="submission" date="2020-09" db="EMBL/GenBank/DDBJ databases">
        <title>Pelagicoccus enzymogenes sp. nov. with an EPS production, isolated from marine sediment.</title>
        <authorList>
            <person name="Feng X."/>
        </authorList>
    </citation>
    <scope>NUCLEOTIDE SEQUENCE</scope>
    <source>
        <strain evidence="3">NFK12</strain>
    </source>
</reference>
<dbReference type="Proteomes" id="UP000622317">
    <property type="component" value="Unassembled WGS sequence"/>
</dbReference>
<evidence type="ECO:0000313" key="3">
    <source>
        <dbReference type="EMBL" id="MBD5779440.1"/>
    </source>
</evidence>
<dbReference type="RefSeq" id="WP_191616564.1">
    <property type="nucleotide sequence ID" value="NZ_JACYFG010000007.1"/>
</dbReference>
<protein>
    <submittedName>
        <fullName evidence="3">DUF4159 domain-containing protein</fullName>
    </submittedName>
</protein>
<sequence length="276" mass="32208">MNSFASCRLLRRAFGLLLLPAGAMLAQTHGQMVDRAGVPEWEVSPAFKEDVFTFARIQYESYGRGGWGGRRGRWAIDYPDAELNLAYRLQQMTSLKVNPDSAVVRLEDDNLADYPFLYMVEPGSLSFRETEVQALRSYLLNGGFLMIDDFWGEEEWYNLEYELRRVFPDREIHDLPIEHPIFHIVFDLKEKPQVPSIRHALSFQGTGRTWEREDAREVHYRAIYDDNGRMVVIICQNTDLGDGWEREGESEWYFREFAEKKAYPMGINIIVYAMTH</sequence>
<feature type="domain" description="DUF4159" evidence="2">
    <location>
        <begin position="53"/>
        <end position="274"/>
    </location>
</feature>
<gene>
    <name evidence="3" type="ORF">IEN85_08030</name>
</gene>
<evidence type="ECO:0000256" key="1">
    <source>
        <dbReference type="SAM" id="SignalP"/>
    </source>
</evidence>
<feature type="chain" id="PRO_5037481269" evidence="1">
    <location>
        <begin position="27"/>
        <end position="276"/>
    </location>
</feature>
<dbReference type="Pfam" id="PF13709">
    <property type="entry name" value="DUF4159"/>
    <property type="match status" value="1"/>
</dbReference>
<keyword evidence="1" id="KW-0732">Signal</keyword>
<dbReference type="InterPro" id="IPR025297">
    <property type="entry name" value="DUF4159"/>
</dbReference>
<evidence type="ECO:0000313" key="4">
    <source>
        <dbReference type="Proteomes" id="UP000622317"/>
    </source>
</evidence>
<organism evidence="3 4">
    <name type="scientific">Pelagicoccus enzymogenes</name>
    <dbReference type="NCBI Taxonomy" id="2773457"/>
    <lineage>
        <taxon>Bacteria</taxon>
        <taxon>Pseudomonadati</taxon>
        <taxon>Verrucomicrobiota</taxon>
        <taxon>Opitutia</taxon>
        <taxon>Puniceicoccales</taxon>
        <taxon>Pelagicoccaceae</taxon>
        <taxon>Pelagicoccus</taxon>
    </lineage>
</organism>
<comment type="caution">
    <text evidence="3">The sequence shown here is derived from an EMBL/GenBank/DDBJ whole genome shotgun (WGS) entry which is preliminary data.</text>
</comment>
<dbReference type="Gene3D" id="3.40.50.12140">
    <property type="entry name" value="Domain of unknown function DUF4159"/>
    <property type="match status" value="1"/>
</dbReference>